<accession>A0A411YXR5</accession>
<name>A0A411YXR5_9RHOB</name>
<dbReference type="EMBL" id="QWEY01000014">
    <property type="protein sequence ID" value="RGP35533.1"/>
    <property type="molecule type" value="Genomic_DNA"/>
</dbReference>
<dbReference type="GO" id="GO:0003677">
    <property type="term" value="F:DNA binding"/>
    <property type="evidence" value="ECO:0007669"/>
    <property type="project" value="InterPro"/>
</dbReference>
<dbReference type="Pfam" id="PF01381">
    <property type="entry name" value="HTH_3"/>
    <property type="match status" value="1"/>
</dbReference>
<dbReference type="PROSITE" id="PS50943">
    <property type="entry name" value="HTH_CROC1"/>
    <property type="match status" value="2"/>
</dbReference>
<dbReference type="Gene3D" id="3.40.50.150">
    <property type="entry name" value="Vaccinia Virus protein VP39"/>
    <property type="match status" value="1"/>
</dbReference>
<gene>
    <name evidence="2" type="ORF">D1012_19170</name>
</gene>
<evidence type="ECO:0000259" key="1">
    <source>
        <dbReference type="PROSITE" id="PS50943"/>
    </source>
</evidence>
<dbReference type="Proteomes" id="UP000284547">
    <property type="component" value="Unassembled WGS sequence"/>
</dbReference>
<dbReference type="SMART" id="SM00530">
    <property type="entry name" value="HTH_XRE"/>
    <property type="match status" value="2"/>
</dbReference>
<evidence type="ECO:0000313" key="2">
    <source>
        <dbReference type="EMBL" id="RGP35533.1"/>
    </source>
</evidence>
<feature type="domain" description="HTH cro/C1-type" evidence="1">
    <location>
        <begin position="115"/>
        <end position="170"/>
    </location>
</feature>
<dbReference type="InterPro" id="IPR010982">
    <property type="entry name" value="Lambda_DNA-bd_dom_sf"/>
</dbReference>
<dbReference type="AlphaFoldDB" id="A0A411YXR5"/>
<dbReference type="Gene3D" id="1.10.260.40">
    <property type="entry name" value="lambda repressor-like DNA-binding domains"/>
    <property type="match status" value="2"/>
</dbReference>
<dbReference type="Pfam" id="PF13560">
    <property type="entry name" value="HTH_31"/>
    <property type="match status" value="1"/>
</dbReference>
<dbReference type="InterPro" id="IPR029063">
    <property type="entry name" value="SAM-dependent_MTases_sf"/>
</dbReference>
<sequence length="343" mass="37480">MSGLGKRLGGLKATCPAAMGRLRPFNRPKMSVFFCKSDLKIARNPYMSALPLIAQTRRSRGITQAYLALEIGVSIPTVRALELGEGNLRTMGRVLKALDLGWGWARQGGDAAALLKVRRRKKGFSQAALAERVGCSRPTVIALERDLSGSISILLSVLTALGLRDPLRKLDGPRSGGLVPAPNVPTRDLVMTPAPLAAAVIAHFSGRLEGSILDPARGQGAFFDQFPAHLDAHWCELADGRDFLEWSAPVDWIITNPPWSRLRDFTRHAMAVAENIVWLAPIVNMTTKARLRDLDEFGFGVAELLLIDTPKSWPQSGFQLAAVHLKKRHHGDWRVLRLASPAG</sequence>
<feature type="domain" description="HTH cro/C1-type" evidence="1">
    <location>
        <begin position="53"/>
        <end position="105"/>
    </location>
</feature>
<reference evidence="2 3" key="1">
    <citation type="submission" date="2018-08" db="EMBL/GenBank/DDBJ databases">
        <title>Flavobacterium tibetense sp. nov., isolated from a wetland YonghuCo on Tibetan Plateau.</title>
        <authorList>
            <person name="Phurbu D."/>
            <person name="Lu H."/>
            <person name="Xing P."/>
        </authorList>
    </citation>
    <scope>NUCLEOTIDE SEQUENCE [LARGE SCALE GENOMIC DNA]</scope>
    <source>
        <strain evidence="2 3">DJC</strain>
    </source>
</reference>
<dbReference type="CDD" id="cd00093">
    <property type="entry name" value="HTH_XRE"/>
    <property type="match status" value="2"/>
</dbReference>
<protein>
    <submittedName>
        <fullName evidence="2">Helix-turn-helix domain-containing protein</fullName>
    </submittedName>
</protein>
<keyword evidence="3" id="KW-1185">Reference proteome</keyword>
<dbReference type="SUPFAM" id="SSF53335">
    <property type="entry name" value="S-adenosyl-L-methionine-dependent methyltransferases"/>
    <property type="match status" value="1"/>
</dbReference>
<dbReference type="InterPro" id="IPR001387">
    <property type="entry name" value="Cro/C1-type_HTH"/>
</dbReference>
<comment type="caution">
    <text evidence="2">The sequence shown here is derived from an EMBL/GenBank/DDBJ whole genome shotgun (WGS) entry which is preliminary data.</text>
</comment>
<organism evidence="2 3">
    <name type="scientific">Pseudotabrizicola alkalilacus</name>
    <dbReference type="NCBI Taxonomy" id="2305252"/>
    <lineage>
        <taxon>Bacteria</taxon>
        <taxon>Pseudomonadati</taxon>
        <taxon>Pseudomonadota</taxon>
        <taxon>Alphaproteobacteria</taxon>
        <taxon>Rhodobacterales</taxon>
        <taxon>Paracoccaceae</taxon>
        <taxon>Pseudotabrizicola</taxon>
    </lineage>
</organism>
<proteinExistence type="predicted"/>
<dbReference type="SUPFAM" id="SSF47413">
    <property type="entry name" value="lambda repressor-like DNA-binding domains"/>
    <property type="match status" value="2"/>
</dbReference>
<evidence type="ECO:0000313" key="3">
    <source>
        <dbReference type="Proteomes" id="UP000284547"/>
    </source>
</evidence>